<dbReference type="Gene3D" id="3.30.870.10">
    <property type="entry name" value="Endonuclease Chain A"/>
    <property type="match status" value="1"/>
</dbReference>
<dbReference type="EMBL" id="FWXK01000007">
    <property type="protein sequence ID" value="SMC46380.1"/>
    <property type="molecule type" value="Genomic_DNA"/>
</dbReference>
<dbReference type="InterPro" id="IPR006935">
    <property type="entry name" value="Helicase/UvrB_N"/>
</dbReference>
<name>A0A1W1ZD63_9LACT</name>
<evidence type="ECO:0000313" key="3">
    <source>
        <dbReference type="EMBL" id="SMC46380.1"/>
    </source>
</evidence>
<dbReference type="Gene3D" id="3.40.50.300">
    <property type="entry name" value="P-loop containing nucleotide triphosphate hydrolases"/>
    <property type="match status" value="2"/>
</dbReference>
<dbReference type="Pfam" id="PF13091">
    <property type="entry name" value="PLDc_2"/>
    <property type="match status" value="1"/>
</dbReference>
<dbReference type="SMART" id="SM00490">
    <property type="entry name" value="HELICc"/>
    <property type="match status" value="1"/>
</dbReference>
<dbReference type="SUPFAM" id="SSF52540">
    <property type="entry name" value="P-loop containing nucleoside triphosphate hydrolases"/>
    <property type="match status" value="1"/>
</dbReference>
<dbReference type="GO" id="GO:0003677">
    <property type="term" value="F:DNA binding"/>
    <property type="evidence" value="ECO:0007669"/>
    <property type="project" value="InterPro"/>
</dbReference>
<keyword evidence="4" id="KW-1185">Reference proteome</keyword>
<evidence type="ECO:0000313" key="4">
    <source>
        <dbReference type="Proteomes" id="UP000243884"/>
    </source>
</evidence>
<feature type="domain" description="Helicase C-terminal" evidence="2">
    <location>
        <begin position="414"/>
        <end position="593"/>
    </location>
</feature>
<dbReference type="PROSITE" id="PS51194">
    <property type="entry name" value="HELICASE_CTER"/>
    <property type="match status" value="1"/>
</dbReference>
<evidence type="ECO:0000259" key="1">
    <source>
        <dbReference type="PROSITE" id="PS51192"/>
    </source>
</evidence>
<dbReference type="Pfam" id="PF11907">
    <property type="entry name" value="DUF3427"/>
    <property type="match status" value="1"/>
</dbReference>
<dbReference type="SUPFAM" id="SSF56024">
    <property type="entry name" value="Phospholipase D/nuclease"/>
    <property type="match status" value="1"/>
</dbReference>
<dbReference type="GO" id="GO:0016787">
    <property type="term" value="F:hydrolase activity"/>
    <property type="evidence" value="ECO:0007669"/>
    <property type="project" value="InterPro"/>
</dbReference>
<dbReference type="Pfam" id="PF26350">
    <property type="entry name" value="DUF8090"/>
    <property type="match status" value="1"/>
</dbReference>
<accession>A0A1W1ZD63</accession>
<dbReference type="RefSeq" id="WP_084099389.1">
    <property type="nucleotide sequence ID" value="NZ_FWXK01000007.1"/>
</dbReference>
<dbReference type="PANTHER" id="PTHR47396:SF1">
    <property type="entry name" value="ATP-DEPENDENT HELICASE IRC3-RELATED"/>
    <property type="match status" value="1"/>
</dbReference>
<dbReference type="CDD" id="cd18032">
    <property type="entry name" value="DEXHc_RE_I_III_res"/>
    <property type="match status" value="1"/>
</dbReference>
<dbReference type="OrthoDB" id="9802848at2"/>
<protein>
    <submittedName>
        <fullName evidence="3">PLD-like domain-containing protein</fullName>
    </submittedName>
</protein>
<reference evidence="4" key="1">
    <citation type="submission" date="2017-04" db="EMBL/GenBank/DDBJ databases">
        <authorList>
            <person name="Varghese N."/>
            <person name="Submissions S."/>
        </authorList>
    </citation>
    <scope>NUCLEOTIDE SEQUENCE [LARGE SCALE GENOMIC DNA]</scope>
    <source>
        <strain evidence="4">DSM 21500</strain>
    </source>
</reference>
<dbReference type="PANTHER" id="PTHR47396">
    <property type="entry name" value="TYPE I RESTRICTION ENZYME ECOKI R PROTEIN"/>
    <property type="match status" value="1"/>
</dbReference>
<evidence type="ECO:0000259" key="2">
    <source>
        <dbReference type="PROSITE" id="PS51194"/>
    </source>
</evidence>
<organism evidence="3 4">
    <name type="scientific">Aerococcus suis</name>
    <dbReference type="NCBI Taxonomy" id="371602"/>
    <lineage>
        <taxon>Bacteria</taxon>
        <taxon>Bacillati</taxon>
        <taxon>Bacillota</taxon>
        <taxon>Bacilli</taxon>
        <taxon>Lactobacillales</taxon>
        <taxon>Aerococcaceae</taxon>
        <taxon>Aerococcus</taxon>
    </lineage>
</organism>
<feature type="domain" description="Helicase ATP-binding" evidence="1">
    <location>
        <begin position="226"/>
        <end position="378"/>
    </location>
</feature>
<dbReference type="GO" id="GO:0005524">
    <property type="term" value="F:ATP binding"/>
    <property type="evidence" value="ECO:0007669"/>
    <property type="project" value="InterPro"/>
</dbReference>
<dbReference type="Proteomes" id="UP000243884">
    <property type="component" value="Unassembled WGS sequence"/>
</dbReference>
<dbReference type="SMART" id="SM00487">
    <property type="entry name" value="DEXDc"/>
    <property type="match status" value="1"/>
</dbReference>
<dbReference type="PROSITE" id="PS51192">
    <property type="entry name" value="HELICASE_ATP_BIND_1"/>
    <property type="match status" value="1"/>
</dbReference>
<dbReference type="InterPro" id="IPR027417">
    <property type="entry name" value="P-loop_NTPase"/>
</dbReference>
<dbReference type="Pfam" id="PF00271">
    <property type="entry name" value="Helicase_C"/>
    <property type="match status" value="1"/>
</dbReference>
<dbReference type="CDD" id="cd18799">
    <property type="entry name" value="SF2_C_EcoAI-like"/>
    <property type="match status" value="1"/>
</dbReference>
<dbReference type="InterPro" id="IPR050742">
    <property type="entry name" value="Helicase_Restrict-Modif_Enz"/>
</dbReference>
<sequence length="951" mass="109698">MDKLETSLRKAFIDKNNTGSELDPQLVINQPDKHEFLLNLLQEQLEQCQSFLFSIAFITPGGLNAIKTQLADLNRKGVKGRLLTSDYLAFNAPETFQELLKIPNLDVRISPKSGFHAKGYLFYHENYKSFIIGSSNLTMTALKTNYEWNVFLTSYDHGEILHQLTEHIEMEWQLSTLLTKEWIIQYAENYQPITRENLALVAEKSSDSKTIQPNKMQSAALEQLEQLRESGEHRGMVISATGTGKTYLAALDARQCHPDRLLFIVHREQILHSALKSFHRVIGGPIDNYGILSGNSKDYDKKYLFATIQTISKPDVYKVFNPEAFDYILIDEVHRSGTDSYLRTIDYFQPQFLLGMTATPERTDNFNIYELFDNNVAYEIRLQDALNEELLCPFYYFGVTDFEKNGETIDETTQLQQLVSQERVDFVLEKIAYYETSGVKTKGLVFCSRREECYELARLFNERGKKSVALTGQTSMPEREEQVKRLENGELEYIFTVDIFNEGIDIPAINQVIMLRNTQSTIVFTQQLGRGLRKSPNKEFVTIIDFIGNYSNNYMIPMALMGDYSNDLDNIRRGTLETQYISGISAVNMEQIAKKRIFEAIDQFKPDDMRQLKEKYLQLKNRLNRVPLLADFKATGTLDPELLASKNNKGYYFFLQKMEKDIPVISKKAETLLKFMHLELIGGKRLNEVVLLERLLSQKEISLKEIVNLFNKNGLRADDETVHSTLQVLSLTYYVSASAKRYAGCPLITITDNGISLSNELVKALEEPMFYDLFMDSIETAKLNGKDYDQTHMFTMYEKYTRDDALQLANFKEQVPGVNIGGYKLDKERHLFLIFVTLDKGDDFQGAQVKYGDELLSQQAMHWYSKAPRNLQSPEIKILKHEDNWNILMFVQKRALEQDKKFYYLGRVQPQRETITQTTVINNQGKGTSVVHMQLDFEQTLPLSLYKYLKN</sequence>
<dbReference type="InterPro" id="IPR058403">
    <property type="entry name" value="DUF8090"/>
</dbReference>
<dbReference type="InterPro" id="IPR025202">
    <property type="entry name" value="PLD-like_dom"/>
</dbReference>
<dbReference type="GO" id="GO:0005829">
    <property type="term" value="C:cytosol"/>
    <property type="evidence" value="ECO:0007669"/>
    <property type="project" value="TreeGrafter"/>
</dbReference>
<dbReference type="Pfam" id="PF04851">
    <property type="entry name" value="ResIII"/>
    <property type="match status" value="1"/>
</dbReference>
<dbReference type="InterPro" id="IPR021835">
    <property type="entry name" value="DUF3427"/>
</dbReference>
<dbReference type="CDD" id="cd09204">
    <property type="entry name" value="PLDc_N_DEXD_b2"/>
    <property type="match status" value="1"/>
</dbReference>
<dbReference type="STRING" id="371602.SAMN04487984_1280"/>
<dbReference type="InterPro" id="IPR001650">
    <property type="entry name" value="Helicase_C-like"/>
</dbReference>
<gene>
    <name evidence="3" type="ORF">SAMN04487984_1280</name>
</gene>
<proteinExistence type="predicted"/>
<dbReference type="InterPro" id="IPR014001">
    <property type="entry name" value="Helicase_ATP-bd"/>
</dbReference>
<dbReference type="AlphaFoldDB" id="A0A1W1ZD63"/>